<evidence type="ECO:0000313" key="4">
    <source>
        <dbReference type="Proteomes" id="UP000191518"/>
    </source>
</evidence>
<evidence type="ECO:0000259" key="2">
    <source>
        <dbReference type="Pfam" id="PF12697"/>
    </source>
</evidence>
<dbReference type="Proteomes" id="UP000191518">
    <property type="component" value="Unassembled WGS sequence"/>
</dbReference>
<dbReference type="EMBL" id="MDYP01000090">
    <property type="protein sequence ID" value="OQD96494.1"/>
    <property type="molecule type" value="Genomic_DNA"/>
</dbReference>
<dbReference type="GO" id="GO:0072330">
    <property type="term" value="P:monocarboxylic acid biosynthetic process"/>
    <property type="evidence" value="ECO:0007669"/>
    <property type="project" value="UniProtKB-ARBA"/>
</dbReference>
<dbReference type="STRING" id="29845.A0A1V6R4Q9"/>
<comment type="caution">
    <text evidence="3">The sequence shown here is derived from an EMBL/GenBank/DDBJ whole genome shotgun (WGS) entry which is preliminary data.</text>
</comment>
<proteinExistence type="predicted"/>
<name>A0A1V6R4Q9_9EURO</name>
<evidence type="ECO:0000313" key="3">
    <source>
        <dbReference type="EMBL" id="OQD96494.1"/>
    </source>
</evidence>
<keyword evidence="4" id="KW-1185">Reference proteome</keyword>
<dbReference type="InterPro" id="IPR000073">
    <property type="entry name" value="AB_hydrolase_1"/>
</dbReference>
<dbReference type="Pfam" id="PF12697">
    <property type="entry name" value="Abhydrolase_6"/>
    <property type="match status" value="1"/>
</dbReference>
<feature type="region of interest" description="Disordered" evidence="1">
    <location>
        <begin position="314"/>
        <end position="357"/>
    </location>
</feature>
<dbReference type="SUPFAM" id="SSF53474">
    <property type="entry name" value="alpha/beta-Hydrolases"/>
    <property type="match status" value="1"/>
</dbReference>
<reference evidence="4" key="1">
    <citation type="journal article" date="2017" name="Nat. Microbiol.">
        <title>Global analysis of biosynthetic gene clusters reveals vast potential of secondary metabolite production in Penicillium species.</title>
        <authorList>
            <person name="Nielsen J.C."/>
            <person name="Grijseels S."/>
            <person name="Prigent S."/>
            <person name="Ji B."/>
            <person name="Dainat J."/>
            <person name="Nielsen K.F."/>
            <person name="Frisvad J.C."/>
            <person name="Workman M."/>
            <person name="Nielsen J."/>
        </authorList>
    </citation>
    <scope>NUCLEOTIDE SEQUENCE [LARGE SCALE GENOMIC DNA]</scope>
    <source>
        <strain evidence="4">IBT 29486</strain>
    </source>
</reference>
<dbReference type="GO" id="GO:0017000">
    <property type="term" value="P:antibiotic biosynthetic process"/>
    <property type="evidence" value="ECO:0007669"/>
    <property type="project" value="UniProtKB-ARBA"/>
</dbReference>
<gene>
    <name evidence="3" type="ORF">PENVUL_c090G03723</name>
</gene>
<accession>A0A1V6R4Q9</accession>
<dbReference type="Gene3D" id="3.40.50.1820">
    <property type="entry name" value="alpha/beta hydrolase"/>
    <property type="match status" value="1"/>
</dbReference>
<dbReference type="InterPro" id="IPR029058">
    <property type="entry name" value="AB_hydrolase_fold"/>
</dbReference>
<evidence type="ECO:0000256" key="1">
    <source>
        <dbReference type="SAM" id="MobiDB-lite"/>
    </source>
</evidence>
<dbReference type="AlphaFoldDB" id="A0A1V6R4Q9"/>
<organism evidence="3 4">
    <name type="scientific">Penicillium vulpinum</name>
    <dbReference type="NCBI Taxonomy" id="29845"/>
    <lineage>
        <taxon>Eukaryota</taxon>
        <taxon>Fungi</taxon>
        <taxon>Dikarya</taxon>
        <taxon>Ascomycota</taxon>
        <taxon>Pezizomycotina</taxon>
        <taxon>Eurotiomycetes</taxon>
        <taxon>Eurotiomycetidae</taxon>
        <taxon>Eurotiales</taxon>
        <taxon>Aspergillaceae</taxon>
        <taxon>Penicillium</taxon>
    </lineage>
</organism>
<feature type="domain" description="AB hydrolase-1" evidence="2">
    <location>
        <begin position="33"/>
        <end position="282"/>
    </location>
</feature>
<protein>
    <recommendedName>
        <fullName evidence="2">AB hydrolase-1 domain-containing protein</fullName>
    </recommendedName>
</protein>
<sequence length="387" mass="42681">MEIFETTLPNGGTISGRFNFPTTSPTSNHVPLIVCIHGGSYDAEYFDADDDHSILSTSVPAKIPVISLTRPGYGSSSTVPMDAMDKDTTYGQAQGKYLNSTVLPFLWEQYGKSSGATGIVLLSHSIGAMIAIIAAGSYTGTEGYPLSGLITSGISTELTPGPRAVMLHLLKETTGVVQFDDSPKDAIMLQIPMNQFTDEKMCRHTKRLNWPVPPGELHDINMTWLDYWHEYSDRVTVPVMHVLAEFDGLWSYSPQVLEDYKNAFPNSPHIISEVVPMAPHCIELSLQSKPWYMKCCSFAMQCAIWDVLRTTLPSPPPPVPVQKEEEEIDSETEGAPRQGAITTLLVSQDDEYGRRKRERDEVFKRLVSAPGMTVTDDLSMATPTTKG</sequence>